<organism evidence="1 2">
    <name type="scientific">Thanatephorus cucumeris (strain AG1-IA)</name>
    <name type="common">Rice sheath blight fungus</name>
    <name type="synonym">Rhizoctonia solani</name>
    <dbReference type="NCBI Taxonomy" id="983506"/>
    <lineage>
        <taxon>Eukaryota</taxon>
        <taxon>Fungi</taxon>
        <taxon>Dikarya</taxon>
        <taxon>Basidiomycota</taxon>
        <taxon>Agaricomycotina</taxon>
        <taxon>Agaricomycetes</taxon>
        <taxon>Cantharellales</taxon>
        <taxon>Ceratobasidiaceae</taxon>
        <taxon>Rhizoctonia</taxon>
        <taxon>Rhizoctonia solani AG-1</taxon>
    </lineage>
</organism>
<sequence>MKFQRTSGIVCYHSGPVHPGPHGNLCSLRSKNVPDSRVLSQVFSQNCIYRLGPTVVYKGGCGPVVSTQIACNSQIAWGRMWCEECDTCTGATLVKIKLHAIQRFKAFPLTGSAFLEVIEVDNVQEISPTALIRSGTSMNYFWSSSCLSRNPYRILLRPTVIDEAYLKFNPFAAP</sequence>
<dbReference type="Proteomes" id="UP000011668">
    <property type="component" value="Unassembled WGS sequence"/>
</dbReference>
<evidence type="ECO:0000313" key="1">
    <source>
        <dbReference type="EMBL" id="ELU36091.1"/>
    </source>
</evidence>
<name>L8WD32_THACA</name>
<dbReference type="HOGENOM" id="CLU_1541148_0_0_1"/>
<gene>
    <name evidence="1" type="ORF">AG1IA_09879</name>
</gene>
<proteinExistence type="predicted"/>
<protein>
    <submittedName>
        <fullName evidence="1">Uncharacterized protein</fullName>
    </submittedName>
</protein>
<evidence type="ECO:0000313" key="2">
    <source>
        <dbReference type="Proteomes" id="UP000011668"/>
    </source>
</evidence>
<dbReference type="AlphaFoldDB" id="L8WD32"/>
<comment type="caution">
    <text evidence="1">The sequence shown here is derived from an EMBL/GenBank/DDBJ whole genome shotgun (WGS) entry which is preliminary data.</text>
</comment>
<reference evidence="1 2" key="1">
    <citation type="journal article" date="2013" name="Nat. Commun.">
        <title>The evolution and pathogenic mechanisms of the rice sheath blight pathogen.</title>
        <authorList>
            <person name="Zheng A."/>
            <person name="Lin R."/>
            <person name="Xu L."/>
            <person name="Qin P."/>
            <person name="Tang C."/>
            <person name="Ai P."/>
            <person name="Zhang D."/>
            <person name="Liu Y."/>
            <person name="Sun Z."/>
            <person name="Feng H."/>
            <person name="Wang Y."/>
            <person name="Chen Y."/>
            <person name="Liang X."/>
            <person name="Fu R."/>
            <person name="Li Q."/>
            <person name="Zhang J."/>
            <person name="Yu X."/>
            <person name="Xie Z."/>
            <person name="Ding L."/>
            <person name="Guan P."/>
            <person name="Tang J."/>
            <person name="Liang Y."/>
            <person name="Wang S."/>
            <person name="Deng Q."/>
            <person name="Li S."/>
            <person name="Zhu J."/>
            <person name="Wang L."/>
            <person name="Liu H."/>
            <person name="Li P."/>
        </authorList>
    </citation>
    <scope>NUCLEOTIDE SEQUENCE [LARGE SCALE GENOMIC DNA]</scope>
    <source>
        <strain evidence="2">AG-1 IA</strain>
    </source>
</reference>
<dbReference type="EMBL" id="AFRT01004348">
    <property type="protein sequence ID" value="ELU36091.1"/>
    <property type="molecule type" value="Genomic_DNA"/>
</dbReference>
<accession>L8WD32</accession>
<keyword evidence="2" id="KW-1185">Reference proteome</keyword>